<dbReference type="WBParaSite" id="nRc.2.0.1.t14303-RA">
    <property type="protein sequence ID" value="nRc.2.0.1.t14303-RA"/>
    <property type="gene ID" value="nRc.2.0.1.g14303"/>
</dbReference>
<dbReference type="Proteomes" id="UP000887565">
    <property type="component" value="Unplaced"/>
</dbReference>
<reference evidence="2" key="1">
    <citation type="submission" date="2022-11" db="UniProtKB">
        <authorList>
            <consortium name="WormBaseParasite"/>
        </authorList>
    </citation>
    <scope>IDENTIFICATION</scope>
</reference>
<keyword evidence="1" id="KW-1185">Reference proteome</keyword>
<name>A0A915ILJ0_ROMCU</name>
<evidence type="ECO:0000313" key="1">
    <source>
        <dbReference type="Proteomes" id="UP000887565"/>
    </source>
</evidence>
<organism evidence="1 2">
    <name type="scientific">Romanomermis culicivorax</name>
    <name type="common">Nematode worm</name>
    <dbReference type="NCBI Taxonomy" id="13658"/>
    <lineage>
        <taxon>Eukaryota</taxon>
        <taxon>Metazoa</taxon>
        <taxon>Ecdysozoa</taxon>
        <taxon>Nematoda</taxon>
        <taxon>Enoplea</taxon>
        <taxon>Dorylaimia</taxon>
        <taxon>Mermithida</taxon>
        <taxon>Mermithoidea</taxon>
        <taxon>Mermithidae</taxon>
        <taxon>Romanomermis</taxon>
    </lineage>
</organism>
<protein>
    <submittedName>
        <fullName evidence="2">Uncharacterized protein</fullName>
    </submittedName>
</protein>
<evidence type="ECO:0000313" key="2">
    <source>
        <dbReference type="WBParaSite" id="nRc.2.0.1.t14303-RA"/>
    </source>
</evidence>
<sequence>MQINEFLKLRLKDISTLAPIPMDESTPVQLTAMDAETNTTTKDQTLTDILEETTADQSTAMDVTPQEPARVAAPPAPAMNPRIYLATPAVLPRPLMITTVATASFEKPAGTAVQGSITARAPDGRGTSHFVYRIVAPDSHVAAAYGPDAGPANHCRNYHVAAAYSPDVSPGHRTCSAIVGYRYMPGTRSRPAGGYCVVL</sequence>
<proteinExistence type="predicted"/>
<dbReference type="AlphaFoldDB" id="A0A915ILJ0"/>
<accession>A0A915ILJ0</accession>